<feature type="signal peptide" evidence="1">
    <location>
        <begin position="1"/>
        <end position="18"/>
    </location>
</feature>
<feature type="chain" id="PRO_5015196583" evidence="1">
    <location>
        <begin position="19"/>
        <end position="38"/>
    </location>
</feature>
<dbReference type="EMBL" id="GGEC01092000">
    <property type="protein sequence ID" value="MBX72484.1"/>
    <property type="molecule type" value="Transcribed_RNA"/>
</dbReference>
<evidence type="ECO:0000256" key="1">
    <source>
        <dbReference type="SAM" id="SignalP"/>
    </source>
</evidence>
<accession>A0A2P2R001</accession>
<protein>
    <submittedName>
        <fullName evidence="2">Uncharacterized protein</fullName>
    </submittedName>
</protein>
<organism evidence="2">
    <name type="scientific">Rhizophora mucronata</name>
    <name type="common">Asiatic mangrove</name>
    <dbReference type="NCBI Taxonomy" id="61149"/>
    <lineage>
        <taxon>Eukaryota</taxon>
        <taxon>Viridiplantae</taxon>
        <taxon>Streptophyta</taxon>
        <taxon>Embryophyta</taxon>
        <taxon>Tracheophyta</taxon>
        <taxon>Spermatophyta</taxon>
        <taxon>Magnoliopsida</taxon>
        <taxon>eudicotyledons</taxon>
        <taxon>Gunneridae</taxon>
        <taxon>Pentapetalae</taxon>
        <taxon>rosids</taxon>
        <taxon>fabids</taxon>
        <taxon>Malpighiales</taxon>
        <taxon>Rhizophoraceae</taxon>
        <taxon>Rhizophora</taxon>
    </lineage>
</organism>
<evidence type="ECO:0000313" key="2">
    <source>
        <dbReference type="EMBL" id="MBX72484.1"/>
    </source>
</evidence>
<name>A0A2P2R001_RHIMU</name>
<sequence length="38" mass="4407">MGFIYIFWACIQCNFCFSLHCTPKQSSLSLTFALFPIK</sequence>
<keyword evidence="1" id="KW-0732">Signal</keyword>
<proteinExistence type="predicted"/>
<reference evidence="2" key="1">
    <citation type="submission" date="2018-02" db="EMBL/GenBank/DDBJ databases">
        <title>Rhizophora mucronata_Transcriptome.</title>
        <authorList>
            <person name="Meera S.P."/>
            <person name="Sreeshan A."/>
            <person name="Augustine A."/>
        </authorList>
    </citation>
    <scope>NUCLEOTIDE SEQUENCE</scope>
    <source>
        <tissue evidence="2">Leaf</tissue>
    </source>
</reference>
<dbReference type="AlphaFoldDB" id="A0A2P2R001"/>